<dbReference type="SUPFAM" id="SSF58104">
    <property type="entry name" value="Methyl-accepting chemotaxis protein (MCP) signaling domain"/>
    <property type="match status" value="1"/>
</dbReference>
<accession>A0A968GFE4</accession>
<sequence>MKIRTRAVLFISLTLVLSIGILTFSTVEIVRNMIKNRSLDLGQQYVSLLSAAVGEQWVTVEVELFIIQMGLTTAYLQAPEERREWLRHFFHKVSSGLDNFDAVWAIFSPNALDGRDAAFVGDVENFGDNRGRVQIYSHKGNVSFIGARFEDVERHQRINMVIDNREPQVVSRYYNDFDESVNIARTKYALLLPIEDVMTKEVYGVVGMEVEPDFLFLPFTRFAQPMPAYTYAVTTNSDDLTILKHSEASLAVGSPLKGRLTADELQYVFKLIDGNKSNVPFYMYRNINTLHALAGNIQNNYQSHYTFFAKVNLPGENQSREWIVFYSVTENDILVGLAGLKKGLAIGVISLLILMVIVVIVLIGVILNSLAKTSYAIAIVAAGGGDLTRRVDVKGNDELAELANNFNIFTEKLQSIIGTVKVNAGRLSETSHLLNQEMDKAKDGLSEIKGTVTELVDSVDQQMETLDHSNQTVDVLVSSIGGLDALVVSQVTGITQSSAAIEEMVSSINSVNRIVTDMAYQYQKLYMAGEDGKEKQQLVRERIKEVVKGSVKLQEANSIIEEIANQTNLLAMNAAIEAAHAGEIGKGFAVVADEIRNLAESAAEQSKSIGLELSMVHETIASIEQASDESESAYTEVFGAIDGMSTLVNQVQSAMQEQSVGSEEVLRSLKMITQSSQDVKEAAAHMRHNSMDITTVMRDLTQEMQGEKKNVSTVARVTDSVMAATNQLAELVQDNDKRTNDVSVLMENFKV</sequence>
<evidence type="ECO:0000259" key="5">
    <source>
        <dbReference type="PROSITE" id="PS50111"/>
    </source>
</evidence>
<dbReference type="RefSeq" id="WP_167703654.1">
    <property type="nucleotide sequence ID" value="NZ_CP118168.1"/>
</dbReference>
<dbReference type="InterPro" id="IPR004089">
    <property type="entry name" value="MCPsignal_dom"/>
</dbReference>
<evidence type="ECO:0000256" key="3">
    <source>
        <dbReference type="PROSITE-ProRule" id="PRU00284"/>
    </source>
</evidence>
<evidence type="ECO:0000256" key="2">
    <source>
        <dbReference type="ARBA" id="ARBA00029447"/>
    </source>
</evidence>
<name>A0A968GFE4_9SPIO</name>
<evidence type="ECO:0000313" key="8">
    <source>
        <dbReference type="Proteomes" id="UP000752013"/>
    </source>
</evidence>
<comment type="similarity">
    <text evidence="2">Belongs to the methyl-accepting chemotaxis (MCP) protein family.</text>
</comment>
<dbReference type="GO" id="GO:0007165">
    <property type="term" value="P:signal transduction"/>
    <property type="evidence" value="ECO:0007669"/>
    <property type="project" value="UniProtKB-KW"/>
</dbReference>
<dbReference type="PROSITE" id="PS50885">
    <property type="entry name" value="HAMP"/>
    <property type="match status" value="1"/>
</dbReference>
<dbReference type="PANTHER" id="PTHR43531:SF11">
    <property type="entry name" value="METHYL-ACCEPTING CHEMOTAXIS PROTEIN 3"/>
    <property type="match status" value="1"/>
</dbReference>
<feature type="domain" description="HAMP" evidence="6">
    <location>
        <begin position="367"/>
        <end position="418"/>
    </location>
</feature>
<evidence type="ECO:0000313" key="7">
    <source>
        <dbReference type="EMBL" id="NIZ47233.1"/>
    </source>
</evidence>
<keyword evidence="4" id="KW-1133">Transmembrane helix</keyword>
<dbReference type="PANTHER" id="PTHR43531">
    <property type="entry name" value="PROTEIN ICFG"/>
    <property type="match status" value="1"/>
</dbReference>
<dbReference type="PROSITE" id="PS50111">
    <property type="entry name" value="CHEMOTAXIS_TRANSDUC_2"/>
    <property type="match status" value="1"/>
</dbReference>
<feature type="domain" description="Methyl-accepting transducer" evidence="5">
    <location>
        <begin position="465"/>
        <end position="687"/>
    </location>
</feature>
<dbReference type="Pfam" id="PF00015">
    <property type="entry name" value="MCPsignal"/>
    <property type="match status" value="1"/>
</dbReference>
<keyword evidence="8" id="KW-1185">Reference proteome</keyword>
<dbReference type="Pfam" id="PF00672">
    <property type="entry name" value="HAMP"/>
    <property type="match status" value="1"/>
</dbReference>
<keyword evidence="4" id="KW-0812">Transmembrane</keyword>
<organism evidence="7 8">
    <name type="scientific">Entomospira nematocerorum</name>
    <dbReference type="NCBI Taxonomy" id="2719987"/>
    <lineage>
        <taxon>Bacteria</taxon>
        <taxon>Pseudomonadati</taxon>
        <taxon>Spirochaetota</taxon>
        <taxon>Spirochaetia</taxon>
        <taxon>Spirochaetales</taxon>
        <taxon>Spirochaetaceae</taxon>
        <taxon>Entomospira</taxon>
    </lineage>
</organism>
<dbReference type="SMART" id="SM00283">
    <property type="entry name" value="MA"/>
    <property type="match status" value="1"/>
</dbReference>
<evidence type="ECO:0000259" key="6">
    <source>
        <dbReference type="PROSITE" id="PS50885"/>
    </source>
</evidence>
<dbReference type="Gene3D" id="1.10.287.950">
    <property type="entry name" value="Methyl-accepting chemotaxis protein"/>
    <property type="match status" value="1"/>
</dbReference>
<proteinExistence type="inferred from homology"/>
<dbReference type="Gene3D" id="3.30.450.20">
    <property type="entry name" value="PAS domain"/>
    <property type="match status" value="1"/>
</dbReference>
<dbReference type="GO" id="GO:0005886">
    <property type="term" value="C:plasma membrane"/>
    <property type="evidence" value="ECO:0007669"/>
    <property type="project" value="TreeGrafter"/>
</dbReference>
<dbReference type="EMBL" id="JAATLK010000001">
    <property type="protein sequence ID" value="NIZ47233.1"/>
    <property type="molecule type" value="Genomic_DNA"/>
</dbReference>
<dbReference type="Gene3D" id="6.10.340.10">
    <property type="match status" value="1"/>
</dbReference>
<evidence type="ECO:0000256" key="1">
    <source>
        <dbReference type="ARBA" id="ARBA00022500"/>
    </source>
</evidence>
<dbReference type="GO" id="GO:0004888">
    <property type="term" value="F:transmembrane signaling receptor activity"/>
    <property type="evidence" value="ECO:0007669"/>
    <property type="project" value="TreeGrafter"/>
</dbReference>
<reference evidence="7" key="1">
    <citation type="submission" date="2020-03" db="EMBL/GenBank/DDBJ databases">
        <title>Spirochaetal bacteria isolated from arthropods constitute a novel genus Entomospira genus novum within the order Spirochaetales.</title>
        <authorList>
            <person name="Grana-Miraglia L."/>
            <person name="Sikutova S."/>
            <person name="Fingerle V."/>
            <person name="Sing A."/>
            <person name="Castillo-Ramirez S."/>
            <person name="Margos G."/>
            <person name="Rudolf I."/>
        </authorList>
    </citation>
    <scope>NUCLEOTIDE SEQUENCE</scope>
    <source>
        <strain evidence="7">BR208</strain>
    </source>
</reference>
<dbReference type="CDD" id="cd06225">
    <property type="entry name" value="HAMP"/>
    <property type="match status" value="1"/>
</dbReference>
<dbReference type="GO" id="GO:0006935">
    <property type="term" value="P:chemotaxis"/>
    <property type="evidence" value="ECO:0007669"/>
    <property type="project" value="UniProtKB-KW"/>
</dbReference>
<dbReference type="InterPro" id="IPR051310">
    <property type="entry name" value="MCP_chemotaxis"/>
</dbReference>
<dbReference type="Proteomes" id="UP000752013">
    <property type="component" value="Unassembled WGS sequence"/>
</dbReference>
<comment type="caution">
    <text evidence="7">The sequence shown here is derived from an EMBL/GenBank/DDBJ whole genome shotgun (WGS) entry which is preliminary data.</text>
</comment>
<feature type="transmembrane region" description="Helical" evidence="4">
    <location>
        <begin position="344"/>
        <end position="367"/>
    </location>
</feature>
<dbReference type="AlphaFoldDB" id="A0A968GFE4"/>
<keyword evidence="1" id="KW-0145">Chemotaxis</keyword>
<protein>
    <submittedName>
        <fullName evidence="7">Methyl-accepting chemotaxis protein</fullName>
    </submittedName>
</protein>
<dbReference type="InterPro" id="IPR003660">
    <property type="entry name" value="HAMP_dom"/>
</dbReference>
<keyword evidence="3" id="KW-0807">Transducer</keyword>
<evidence type="ECO:0000256" key="4">
    <source>
        <dbReference type="SAM" id="Phobius"/>
    </source>
</evidence>
<keyword evidence="4" id="KW-0472">Membrane</keyword>
<dbReference type="SMART" id="SM00304">
    <property type="entry name" value="HAMP"/>
    <property type="match status" value="1"/>
</dbReference>
<gene>
    <name evidence="7" type="ORF">HCT46_04800</name>
</gene>